<keyword evidence="3" id="KW-1185">Reference proteome</keyword>
<evidence type="ECO:0000313" key="2">
    <source>
        <dbReference type="EMBL" id="TQM35202.1"/>
    </source>
</evidence>
<organism evidence="2 3">
    <name type="scientific">Pseudonocardia cypriaca</name>
    <dbReference type="NCBI Taxonomy" id="882449"/>
    <lineage>
        <taxon>Bacteria</taxon>
        <taxon>Bacillati</taxon>
        <taxon>Actinomycetota</taxon>
        <taxon>Actinomycetes</taxon>
        <taxon>Pseudonocardiales</taxon>
        <taxon>Pseudonocardiaceae</taxon>
        <taxon>Pseudonocardia</taxon>
    </lineage>
</organism>
<evidence type="ECO:0000256" key="1">
    <source>
        <dbReference type="SAM" id="MobiDB-lite"/>
    </source>
</evidence>
<dbReference type="EMBL" id="VFPH01000003">
    <property type="protein sequence ID" value="TQM35202.1"/>
    <property type="molecule type" value="Genomic_DNA"/>
</dbReference>
<name>A0A543FN16_9PSEU</name>
<comment type="caution">
    <text evidence="2">The sequence shown here is derived from an EMBL/GenBank/DDBJ whole genome shotgun (WGS) entry which is preliminary data.</text>
</comment>
<reference evidence="2 3" key="1">
    <citation type="submission" date="2019-06" db="EMBL/GenBank/DDBJ databases">
        <title>Sequencing the genomes of 1000 actinobacteria strains.</title>
        <authorList>
            <person name="Klenk H.-P."/>
        </authorList>
    </citation>
    <scope>NUCLEOTIDE SEQUENCE [LARGE SCALE GENOMIC DNA]</scope>
    <source>
        <strain evidence="2 3">DSM 45511</strain>
    </source>
</reference>
<evidence type="ECO:0000313" key="3">
    <source>
        <dbReference type="Proteomes" id="UP000319818"/>
    </source>
</evidence>
<dbReference type="Proteomes" id="UP000319818">
    <property type="component" value="Unassembled WGS sequence"/>
</dbReference>
<gene>
    <name evidence="2" type="ORF">FB388_6630</name>
</gene>
<dbReference type="AlphaFoldDB" id="A0A543FN16"/>
<proteinExistence type="predicted"/>
<protein>
    <submittedName>
        <fullName evidence="2">Uncharacterized protein</fullName>
    </submittedName>
</protein>
<accession>A0A543FN16</accession>
<sequence length="135" mass="14616">MEQASEHQAGRTGTYDDNIPRDIPHGNDNTFRSAVFPCSPSADERFRHDRRMPPQLHLHPDRLHGHARSASGLADELHAALRGAPAGLDIERLRRAAGELVELSDALRGAAAAGSAADAELSTALTRLRDALDLR</sequence>
<feature type="region of interest" description="Disordered" evidence="1">
    <location>
        <begin position="1"/>
        <end position="34"/>
    </location>
</feature>